<sequence>MQKEIFQKLSDSIEVPRRGDIVEGLILAQEGVALFVDLGPGKVGIVYGEEYQRAKDIFKKIKIGDKISAKITETENEEGFIELSLKEAIEETSWRKIKELKEKGETIKVKILKVNKGGLISEILGIPAFLPTSQLSSENYPRVPKGDKSKILNKLQSFIDKEIAVKILDFDENASQVILTEHSEESENVQKILQSLEVGDVVEGVISGIVDFGAFVKFSPPQKENLTSSFPLLEGLVHISELDWQLIENPVQVVKVGEKVRAKVIDITQGRVSLSLKALKKDPWQELDYKPQDVIKGKVVKFNPFGAFIQVILSRQKGQNQPKIQGLIHISEFGSEKKMREMLLFEKEYNFQILSFQPQRHWMSLRLK</sequence>
<dbReference type="PROSITE" id="PS50126">
    <property type="entry name" value="S1"/>
    <property type="match status" value="4"/>
</dbReference>
<evidence type="ECO:0000313" key="2">
    <source>
        <dbReference type="EMBL" id="PIR02718.1"/>
    </source>
</evidence>
<dbReference type="SUPFAM" id="SSF50249">
    <property type="entry name" value="Nucleic acid-binding proteins"/>
    <property type="match status" value="4"/>
</dbReference>
<feature type="domain" description="S1 motif" evidence="1">
    <location>
        <begin position="104"/>
        <end position="182"/>
    </location>
</feature>
<keyword evidence="2" id="KW-0687">Ribonucleoprotein</keyword>
<dbReference type="Proteomes" id="UP000231139">
    <property type="component" value="Unassembled WGS sequence"/>
</dbReference>
<dbReference type="AlphaFoldDB" id="A0A2H0N1F3"/>
<gene>
    <name evidence="2" type="ORF">COV62_00830</name>
</gene>
<keyword evidence="2" id="KW-0689">Ribosomal protein</keyword>
<dbReference type="Gene3D" id="2.40.50.140">
    <property type="entry name" value="Nucleic acid-binding proteins"/>
    <property type="match status" value="4"/>
</dbReference>
<dbReference type="Pfam" id="PF00575">
    <property type="entry name" value="S1"/>
    <property type="match status" value="3"/>
</dbReference>
<feature type="domain" description="S1 motif" evidence="1">
    <location>
        <begin position="292"/>
        <end position="368"/>
    </location>
</feature>
<dbReference type="PANTHER" id="PTHR47559:SF1">
    <property type="entry name" value="OS03G0844900 PROTEIN"/>
    <property type="match status" value="1"/>
</dbReference>
<dbReference type="InterPro" id="IPR052757">
    <property type="entry name" value="Ribosomal_protein_S1"/>
</dbReference>
<reference evidence="2 3" key="1">
    <citation type="submission" date="2017-09" db="EMBL/GenBank/DDBJ databases">
        <title>Depth-based differentiation of microbial function through sediment-hosted aquifers and enrichment of novel symbionts in the deep terrestrial subsurface.</title>
        <authorList>
            <person name="Probst A.J."/>
            <person name="Ladd B."/>
            <person name="Jarett J.K."/>
            <person name="Geller-Mcgrath D.E."/>
            <person name="Sieber C.M."/>
            <person name="Emerson J.B."/>
            <person name="Anantharaman K."/>
            <person name="Thomas B.C."/>
            <person name="Malmstrom R."/>
            <person name="Stieglmeier M."/>
            <person name="Klingl A."/>
            <person name="Woyke T."/>
            <person name="Ryan C.M."/>
            <person name="Banfield J.F."/>
        </authorList>
    </citation>
    <scope>NUCLEOTIDE SEQUENCE [LARGE SCALE GENOMIC DNA]</scope>
    <source>
        <strain evidence="2">CG11_big_fil_rev_8_21_14_0_20_35_11</strain>
    </source>
</reference>
<name>A0A2H0N1F3_9BACT</name>
<accession>A0A2H0N1F3</accession>
<protein>
    <submittedName>
        <fullName evidence="2">30S ribosomal protein S1</fullName>
    </submittedName>
</protein>
<evidence type="ECO:0000259" key="1">
    <source>
        <dbReference type="PROSITE" id="PS50126"/>
    </source>
</evidence>
<dbReference type="InterPro" id="IPR012340">
    <property type="entry name" value="NA-bd_OB-fold"/>
</dbReference>
<evidence type="ECO:0000313" key="3">
    <source>
        <dbReference type="Proteomes" id="UP000231139"/>
    </source>
</evidence>
<proteinExistence type="predicted"/>
<comment type="caution">
    <text evidence="2">The sequence shown here is derived from an EMBL/GenBank/DDBJ whole genome shotgun (WGS) entry which is preliminary data.</text>
</comment>
<feature type="domain" description="S1 motif" evidence="1">
    <location>
        <begin position="19"/>
        <end position="86"/>
    </location>
</feature>
<dbReference type="EMBL" id="PCWK01000017">
    <property type="protein sequence ID" value="PIR02718.1"/>
    <property type="molecule type" value="Genomic_DNA"/>
</dbReference>
<dbReference type="SMART" id="SM00316">
    <property type="entry name" value="S1"/>
    <property type="match status" value="4"/>
</dbReference>
<organism evidence="2 3">
    <name type="scientific">Candidatus Nealsonbacteria bacterium CG11_big_fil_rev_8_21_14_0_20_35_11</name>
    <dbReference type="NCBI Taxonomy" id="1974713"/>
    <lineage>
        <taxon>Bacteria</taxon>
        <taxon>Candidatus Nealsoniibacteriota</taxon>
    </lineage>
</organism>
<dbReference type="GO" id="GO:0003676">
    <property type="term" value="F:nucleic acid binding"/>
    <property type="evidence" value="ECO:0007669"/>
    <property type="project" value="InterPro"/>
</dbReference>
<dbReference type="PANTHER" id="PTHR47559">
    <property type="entry name" value="OS03G0844900 PROTEIN"/>
    <property type="match status" value="1"/>
</dbReference>
<feature type="domain" description="S1 motif" evidence="1">
    <location>
        <begin position="199"/>
        <end position="277"/>
    </location>
</feature>
<dbReference type="InterPro" id="IPR003029">
    <property type="entry name" value="S1_domain"/>
</dbReference>
<dbReference type="GO" id="GO:0005840">
    <property type="term" value="C:ribosome"/>
    <property type="evidence" value="ECO:0007669"/>
    <property type="project" value="UniProtKB-KW"/>
</dbReference>